<evidence type="ECO:0000256" key="2">
    <source>
        <dbReference type="ARBA" id="ARBA00022603"/>
    </source>
</evidence>
<evidence type="ECO:0000259" key="9">
    <source>
        <dbReference type="Pfam" id="PF07669"/>
    </source>
</evidence>
<evidence type="ECO:0000256" key="4">
    <source>
        <dbReference type="ARBA" id="ARBA00022691"/>
    </source>
</evidence>
<dbReference type="Pfam" id="PF07669">
    <property type="entry name" value="Eco57I"/>
    <property type="match status" value="1"/>
</dbReference>
<dbReference type="PANTHER" id="PTHR33841:SF1">
    <property type="entry name" value="DNA METHYLTRANSFERASE A"/>
    <property type="match status" value="1"/>
</dbReference>
<dbReference type="PANTHER" id="PTHR33841">
    <property type="entry name" value="DNA METHYLTRANSFERASE YEEA-RELATED"/>
    <property type="match status" value="1"/>
</dbReference>
<dbReference type="Pfam" id="PF04313">
    <property type="entry name" value="HSDR_N"/>
    <property type="match status" value="1"/>
</dbReference>
<dbReference type="InParanoid" id="A0A0Q1B703"/>
<dbReference type="AlphaFoldDB" id="A0A0Q1B703"/>
<dbReference type="InterPro" id="IPR029063">
    <property type="entry name" value="SAM-dependent_MTases_sf"/>
</dbReference>
<dbReference type="Pfam" id="PF12950">
    <property type="entry name" value="TaqI_C"/>
    <property type="match status" value="1"/>
</dbReference>
<name>A0A0Q1B703_9ARCH</name>
<dbReference type="Gene3D" id="3.90.1570.30">
    <property type="match status" value="1"/>
</dbReference>
<keyword evidence="4" id="KW-0949">S-adenosyl-L-methionine</keyword>
<dbReference type="SUPFAM" id="SSF53335">
    <property type="entry name" value="S-adenosyl-L-methionine-dependent methyltransferases"/>
    <property type="match status" value="1"/>
</dbReference>
<dbReference type="EMBL" id="LKBH01000082">
    <property type="protein sequence ID" value="KQB35907.1"/>
    <property type="molecule type" value="Genomic_DNA"/>
</dbReference>
<keyword evidence="12" id="KW-1185">Reference proteome</keyword>
<evidence type="ECO:0000313" key="12">
    <source>
        <dbReference type="Proteomes" id="UP000050301"/>
    </source>
</evidence>
<evidence type="ECO:0000259" key="8">
    <source>
        <dbReference type="Pfam" id="PF04313"/>
    </source>
</evidence>
<dbReference type="PRINTS" id="PR00507">
    <property type="entry name" value="N12N6MTFRASE"/>
</dbReference>
<evidence type="ECO:0000256" key="1">
    <source>
        <dbReference type="ARBA" id="ARBA00011900"/>
    </source>
</evidence>
<dbReference type="SUPFAM" id="SSF116734">
    <property type="entry name" value="DNA methylase specificity domain"/>
    <property type="match status" value="1"/>
</dbReference>
<protein>
    <recommendedName>
        <fullName evidence="1">site-specific DNA-methyltransferase (adenine-specific)</fullName>
        <ecNumber evidence="1">2.1.1.72</ecNumber>
    </recommendedName>
</protein>
<feature type="domain" description="Restriction endonuclease type I HsdR N-terminal" evidence="8">
    <location>
        <begin position="74"/>
        <end position="142"/>
    </location>
</feature>
<dbReference type="InterPro" id="IPR011639">
    <property type="entry name" value="MethylTrfase_TaqI-like_dom"/>
</dbReference>
<evidence type="ECO:0000256" key="5">
    <source>
        <dbReference type="ARBA" id="ARBA00022747"/>
    </source>
</evidence>
<proteinExistence type="predicted"/>
<dbReference type="InterPro" id="IPR002052">
    <property type="entry name" value="DNA_methylase_N6_adenine_CS"/>
</dbReference>
<dbReference type="InterPro" id="IPR007409">
    <property type="entry name" value="Restrct_endonuc_type1_HsdR_N"/>
</dbReference>
<dbReference type="EC" id="2.1.1.72" evidence="1"/>
<feature type="domain" description="Type II methyltransferase M.TaqI-like" evidence="9">
    <location>
        <begin position="450"/>
        <end position="624"/>
    </location>
</feature>
<dbReference type="RefSeq" id="WP_055040852.1">
    <property type="nucleotide sequence ID" value="NZ_LKBH01000082.1"/>
</dbReference>
<keyword evidence="6" id="KW-0238">DNA-binding</keyword>
<sequence length="924" mass="107815">MDKIDHAEEDFGIDFERIIELISKYEQIKKSGEIKRYNEESTKKDFILPLFKALGWNVDNRGKTNDYVSAEETISKKRVDYGFRINGIPKFFLEAKSLKENNIQTNHKYIEQAIDYAWMKSCSWAVLTNFETLAVYNADWKDSNYGNNVLFVLHPNDFLNGERLNYLSKKAFENDELDNIASKYGKKQLKNPINKQLLQDMIHFREVLSKDIAKNNKRLNQDDIDESVQRILDRLIFIRNAEDRGLEANQLESNVRQWASKGRGQFVKEISKVYSYFDDSYNSKLFAHHLCDDIYIDNEPLQEVIEGLNHSKDNSYRYDFSIIESDVLGNIYEQYLGNILKSTTKGAKLEESKTHRKEQGIYYTPSYIVDYIVKNTVGEFIKTHTPEEIKNVRILDPACGSGSFLIRAYKELENYWIKELKLNEGDVKQTRFDINNSEKFYTLKTEILKNNIFGVDLDPKAVEIAQLNLLLQISERKQKLPILQNNIKVGNSLIDDPSISDKAFKWEDEFPEIMKEEGFDIIIGNPPYVFTRDVEFQDNFKKYIEYKYFENLESKANKRAKQPGKINLYALFIIKSITLLKNSGFFSFIIPNNILRTTIYDIIRKFILENCKIVRIVDLGSGVFENVTASTVILILQKENKINLRNNNKILVFHKFNQKANIKRVTQSKFLDNTSYVFNITLGNGELPLINKIEKNAKKLGDLAEYIIEGIVGNLKSDVVNFPINEKCRKFLTGKNINRYSILYTNKYIVYDRTKLHRARPEEVFTKNKIIIQRISGGNRPIKAVLDREGYFSFASTNLLTLKEDSEIELEYILGILNSKLMNWYYVNKFTNGSELTVNISKTFLEQIPIKYANKFEKAEIIELVNKMLSLKKKIVSLFNKKTDEIYSLETEFNKLDSRVDQLVYKIYELNVSEIKVVEEFFSK</sequence>
<evidence type="ECO:0000313" key="11">
    <source>
        <dbReference type="EMBL" id="KQB35907.1"/>
    </source>
</evidence>
<dbReference type="GO" id="GO:0003677">
    <property type="term" value="F:DNA binding"/>
    <property type="evidence" value="ECO:0007669"/>
    <property type="project" value="UniProtKB-KW"/>
</dbReference>
<gene>
    <name evidence="11" type="ORF">AOG55_05415</name>
</gene>
<dbReference type="GO" id="GO:0009035">
    <property type="term" value="F:type I site-specific deoxyribonuclease activity"/>
    <property type="evidence" value="ECO:0007669"/>
    <property type="project" value="UniProtKB-EC"/>
</dbReference>
<reference evidence="11 12" key="1">
    <citation type="submission" date="2015-09" db="EMBL/GenBank/DDBJ databases">
        <title>Heavy metals and arsenic resistance mechanisms in polyextremophilic archaea of the family Ferroplasmaceae.</title>
        <authorList>
            <person name="Bulaev A.G."/>
            <person name="Kanygina A.V."/>
        </authorList>
    </citation>
    <scope>NUCLEOTIDE SEQUENCE [LARGE SCALE GENOMIC DNA]</scope>
    <source>
        <strain evidence="11 12">BH2</strain>
    </source>
</reference>
<comment type="caution">
    <text evidence="11">The sequence shown here is derived from an EMBL/GenBank/DDBJ whole genome shotgun (WGS) entry which is preliminary data.</text>
</comment>
<accession>A0A0Q1B703</accession>
<keyword evidence="5" id="KW-0680">Restriction system</keyword>
<dbReference type="Proteomes" id="UP000050301">
    <property type="component" value="Unassembled WGS sequence"/>
</dbReference>
<dbReference type="InterPro" id="IPR023135">
    <property type="entry name" value="N6_DNA_MeTrfase_TaqI_C"/>
</dbReference>
<dbReference type="GO" id="GO:0032259">
    <property type="term" value="P:methylation"/>
    <property type="evidence" value="ECO:0007669"/>
    <property type="project" value="UniProtKB-KW"/>
</dbReference>
<evidence type="ECO:0000259" key="10">
    <source>
        <dbReference type="Pfam" id="PF12950"/>
    </source>
</evidence>
<dbReference type="Gene3D" id="3.90.220.10">
    <property type="entry name" value="Adenine-n6-DNA-methyltransferase Taqi, Chain A, domain 2"/>
    <property type="match status" value="1"/>
</dbReference>
<dbReference type="GO" id="GO:0009307">
    <property type="term" value="P:DNA restriction-modification system"/>
    <property type="evidence" value="ECO:0007669"/>
    <property type="project" value="UniProtKB-KW"/>
</dbReference>
<evidence type="ECO:0000256" key="6">
    <source>
        <dbReference type="ARBA" id="ARBA00023125"/>
    </source>
</evidence>
<evidence type="ECO:0000256" key="3">
    <source>
        <dbReference type="ARBA" id="ARBA00022679"/>
    </source>
</evidence>
<dbReference type="PROSITE" id="PS00092">
    <property type="entry name" value="N6_MTASE"/>
    <property type="match status" value="1"/>
</dbReference>
<comment type="catalytic activity">
    <reaction evidence="7">
        <text>a 2'-deoxyadenosine in DNA + S-adenosyl-L-methionine = an N(6)-methyl-2'-deoxyadenosine in DNA + S-adenosyl-L-homocysteine + H(+)</text>
        <dbReference type="Rhea" id="RHEA:15197"/>
        <dbReference type="Rhea" id="RHEA-COMP:12418"/>
        <dbReference type="Rhea" id="RHEA-COMP:12419"/>
        <dbReference type="ChEBI" id="CHEBI:15378"/>
        <dbReference type="ChEBI" id="CHEBI:57856"/>
        <dbReference type="ChEBI" id="CHEBI:59789"/>
        <dbReference type="ChEBI" id="CHEBI:90615"/>
        <dbReference type="ChEBI" id="CHEBI:90616"/>
        <dbReference type="EC" id="2.1.1.72"/>
    </reaction>
</comment>
<dbReference type="InterPro" id="IPR050953">
    <property type="entry name" value="N4_N6_ade-DNA_methylase"/>
</dbReference>
<dbReference type="Gene3D" id="3.40.50.150">
    <property type="entry name" value="Vaccinia Virus protein VP39"/>
    <property type="match status" value="1"/>
</dbReference>
<feature type="domain" description="TaqI-like C-terminal specificity" evidence="10">
    <location>
        <begin position="730"/>
        <end position="850"/>
    </location>
</feature>
<dbReference type="GO" id="GO:0005524">
    <property type="term" value="F:ATP binding"/>
    <property type="evidence" value="ECO:0007669"/>
    <property type="project" value="UniProtKB-KW"/>
</dbReference>
<evidence type="ECO:0000256" key="7">
    <source>
        <dbReference type="ARBA" id="ARBA00047942"/>
    </source>
</evidence>
<dbReference type="GO" id="GO:0009007">
    <property type="term" value="F:site-specific DNA-methyltransferase (adenine-specific) activity"/>
    <property type="evidence" value="ECO:0007669"/>
    <property type="project" value="UniProtKB-EC"/>
</dbReference>
<keyword evidence="2" id="KW-0489">Methyltransferase</keyword>
<keyword evidence="3" id="KW-0808">Transferase</keyword>
<dbReference type="InterPro" id="IPR025931">
    <property type="entry name" value="TaqI_C"/>
</dbReference>
<organism evidence="11 12">
    <name type="scientific">Acidiplasma cupricumulans</name>
    <dbReference type="NCBI Taxonomy" id="312540"/>
    <lineage>
        <taxon>Archaea</taxon>
        <taxon>Methanobacteriati</taxon>
        <taxon>Thermoplasmatota</taxon>
        <taxon>Thermoplasmata</taxon>
        <taxon>Thermoplasmatales</taxon>
        <taxon>Ferroplasmaceae</taxon>
        <taxon>Acidiplasma</taxon>
    </lineage>
</organism>